<dbReference type="InterPro" id="IPR003717">
    <property type="entry name" value="RecO"/>
</dbReference>
<dbReference type="InterPro" id="IPR022572">
    <property type="entry name" value="DNA_rep/recomb_RecO_N"/>
</dbReference>
<evidence type="ECO:0000256" key="2">
    <source>
        <dbReference type="ARBA" id="ARBA00023172"/>
    </source>
</evidence>
<evidence type="ECO:0000313" key="6">
    <source>
        <dbReference type="Proteomes" id="UP000177996"/>
    </source>
</evidence>
<comment type="caution">
    <text evidence="5">The sequence shown here is derived from an EMBL/GenBank/DDBJ whole genome shotgun (WGS) entry which is preliminary data.</text>
</comment>
<reference evidence="5 6" key="1">
    <citation type="journal article" date="2016" name="Nat. Commun.">
        <title>Thousands of microbial genomes shed light on interconnected biogeochemical processes in an aquifer system.</title>
        <authorList>
            <person name="Anantharaman K."/>
            <person name="Brown C.T."/>
            <person name="Hug L.A."/>
            <person name="Sharon I."/>
            <person name="Castelle C.J."/>
            <person name="Probst A.J."/>
            <person name="Thomas B.C."/>
            <person name="Singh A."/>
            <person name="Wilkins M.J."/>
            <person name="Karaoz U."/>
            <person name="Brodie E.L."/>
            <person name="Williams K.H."/>
            <person name="Hubbard S.S."/>
            <person name="Banfield J.F."/>
        </authorList>
    </citation>
    <scope>NUCLEOTIDE SEQUENCE [LARGE SCALE GENOMIC DNA]</scope>
</reference>
<protein>
    <submittedName>
        <fullName evidence="5">DNA repair protein RecO</fullName>
    </submittedName>
</protein>
<accession>A0A1G2D5M5</accession>
<dbReference type="Pfam" id="PF11967">
    <property type="entry name" value="RecO_N"/>
    <property type="match status" value="1"/>
</dbReference>
<feature type="domain" description="DNA replication/recombination mediator RecO N-terminal" evidence="4">
    <location>
        <begin position="5"/>
        <end position="81"/>
    </location>
</feature>
<dbReference type="PANTHER" id="PTHR33991">
    <property type="entry name" value="DNA REPAIR PROTEIN RECO"/>
    <property type="match status" value="1"/>
</dbReference>
<dbReference type="EMBL" id="MHLL01000024">
    <property type="protein sequence ID" value="OGZ08935.1"/>
    <property type="molecule type" value="Genomic_DNA"/>
</dbReference>
<proteinExistence type="predicted"/>
<sequence length="182" mass="20941">MSYHIYHTEALVLGARSVGEGDRLIHCYTRDLGLLAARAKSVREHRSRLRYSLQTFAHAEIDLVEGKNGWRLTSARPITSFRSLWEDVAKRRIAAQHASLLRRLVQGEERHEELFDDILEGLTFLEGIEEQKTLEDTELLLVVRLVALLGYWKEAKRFAPLFQTPAYSPETLRALSLIRSEV</sequence>
<keyword evidence="1" id="KW-0227">DNA damage</keyword>
<organism evidence="5 6">
    <name type="scientific">Candidatus Lloydbacteria bacterium RIFCSPHIGHO2_02_FULL_50_13</name>
    <dbReference type="NCBI Taxonomy" id="1798661"/>
    <lineage>
        <taxon>Bacteria</taxon>
        <taxon>Candidatus Lloydiibacteriota</taxon>
    </lineage>
</organism>
<keyword evidence="2" id="KW-0233">DNA recombination</keyword>
<keyword evidence="3" id="KW-0234">DNA repair</keyword>
<name>A0A1G2D5M5_9BACT</name>
<gene>
    <name evidence="5" type="ORF">A3D65_05600</name>
</gene>
<dbReference type="NCBIfam" id="TIGR00613">
    <property type="entry name" value="reco"/>
    <property type="match status" value="1"/>
</dbReference>
<evidence type="ECO:0000313" key="5">
    <source>
        <dbReference type="EMBL" id="OGZ08935.1"/>
    </source>
</evidence>
<dbReference type="InterPro" id="IPR012340">
    <property type="entry name" value="NA-bd_OB-fold"/>
</dbReference>
<dbReference type="GO" id="GO:0043590">
    <property type="term" value="C:bacterial nucleoid"/>
    <property type="evidence" value="ECO:0007669"/>
    <property type="project" value="TreeGrafter"/>
</dbReference>
<dbReference type="GO" id="GO:0006302">
    <property type="term" value="P:double-strand break repair"/>
    <property type="evidence" value="ECO:0007669"/>
    <property type="project" value="TreeGrafter"/>
</dbReference>
<evidence type="ECO:0000256" key="3">
    <source>
        <dbReference type="ARBA" id="ARBA00023204"/>
    </source>
</evidence>
<evidence type="ECO:0000256" key="1">
    <source>
        <dbReference type="ARBA" id="ARBA00022763"/>
    </source>
</evidence>
<dbReference type="GO" id="GO:0006310">
    <property type="term" value="P:DNA recombination"/>
    <property type="evidence" value="ECO:0007669"/>
    <property type="project" value="UniProtKB-KW"/>
</dbReference>
<dbReference type="STRING" id="1798661.A3D65_05600"/>
<dbReference type="PANTHER" id="PTHR33991:SF1">
    <property type="entry name" value="DNA REPAIR PROTEIN RECO"/>
    <property type="match status" value="1"/>
</dbReference>
<dbReference type="Proteomes" id="UP000177996">
    <property type="component" value="Unassembled WGS sequence"/>
</dbReference>
<feature type="non-terminal residue" evidence="5">
    <location>
        <position position="182"/>
    </location>
</feature>
<dbReference type="AlphaFoldDB" id="A0A1G2D5M5"/>
<dbReference type="SUPFAM" id="SSF50249">
    <property type="entry name" value="Nucleic acid-binding proteins"/>
    <property type="match status" value="1"/>
</dbReference>
<dbReference type="Gene3D" id="2.40.50.140">
    <property type="entry name" value="Nucleic acid-binding proteins"/>
    <property type="match status" value="1"/>
</dbReference>
<evidence type="ECO:0000259" key="4">
    <source>
        <dbReference type="Pfam" id="PF11967"/>
    </source>
</evidence>